<dbReference type="AlphaFoldDB" id="A0A226MSY5"/>
<accession>A0A226MSY5</accession>
<gene>
    <name evidence="1" type="ORF">ASZ78_007100</name>
</gene>
<dbReference type="STRING" id="9009.A0A226MSY5"/>
<comment type="caution">
    <text evidence="1">The sequence shown here is derived from an EMBL/GenBank/DDBJ whole genome shotgun (WGS) entry which is preliminary data.</text>
</comment>
<organism evidence="1 2">
    <name type="scientific">Callipepla squamata</name>
    <name type="common">Scaled quail</name>
    <dbReference type="NCBI Taxonomy" id="9009"/>
    <lineage>
        <taxon>Eukaryota</taxon>
        <taxon>Metazoa</taxon>
        <taxon>Chordata</taxon>
        <taxon>Craniata</taxon>
        <taxon>Vertebrata</taxon>
        <taxon>Euteleostomi</taxon>
        <taxon>Archelosauria</taxon>
        <taxon>Archosauria</taxon>
        <taxon>Dinosauria</taxon>
        <taxon>Saurischia</taxon>
        <taxon>Theropoda</taxon>
        <taxon>Coelurosauria</taxon>
        <taxon>Aves</taxon>
        <taxon>Neognathae</taxon>
        <taxon>Galloanserae</taxon>
        <taxon>Galliformes</taxon>
        <taxon>Odontophoridae</taxon>
        <taxon>Callipepla</taxon>
    </lineage>
</organism>
<name>A0A226MSY5_CALSU</name>
<evidence type="ECO:0000313" key="1">
    <source>
        <dbReference type="EMBL" id="OXB58425.1"/>
    </source>
</evidence>
<dbReference type="OrthoDB" id="9833608at2759"/>
<reference evidence="1 2" key="1">
    <citation type="submission" date="2016-07" db="EMBL/GenBank/DDBJ databases">
        <title>Disparate Historic Effective Population Sizes Predicted by Modern Levels of Genome Diversity for the Scaled Quail (Callipepla squamata) and the Northern Bobwhite (Colinus virginianus): Inferences from First and Second Generation Draft Genome Assemblies for Sympatric New World Quail.</title>
        <authorList>
            <person name="Oldeschulte D.L."/>
            <person name="Halley Y.A."/>
            <person name="Bhattarai E.K."/>
            <person name="Brashear W.A."/>
            <person name="Hill J."/>
            <person name="Metz R.P."/>
            <person name="Johnson C.D."/>
            <person name="Rollins D."/>
            <person name="Peterson M.J."/>
            <person name="Bickhart D.M."/>
            <person name="Decker J.E."/>
            <person name="Seabury C.M."/>
        </authorList>
    </citation>
    <scope>NUCLEOTIDE SEQUENCE [LARGE SCALE GENOMIC DNA]</scope>
    <source>
        <strain evidence="1 2">Texas</strain>
        <tissue evidence="1">Leg muscle</tissue>
    </source>
</reference>
<keyword evidence="2" id="KW-1185">Reference proteome</keyword>
<sequence>MIDLVIEKANFTFGFVESLKTYSQTWLRMSEVFKNRGNVLTVSRLQEALQNNFVKHFVESNLDIDLEQLFRKMQVYGMSKKVHVLIALTSF</sequence>
<dbReference type="EMBL" id="MCFN01000469">
    <property type="protein sequence ID" value="OXB58425.1"/>
    <property type="molecule type" value="Genomic_DNA"/>
</dbReference>
<evidence type="ECO:0000313" key="2">
    <source>
        <dbReference type="Proteomes" id="UP000198323"/>
    </source>
</evidence>
<protein>
    <submittedName>
        <fullName evidence="1">Uncharacterized protein</fullName>
    </submittedName>
</protein>
<dbReference type="Proteomes" id="UP000198323">
    <property type="component" value="Unassembled WGS sequence"/>
</dbReference>
<proteinExistence type="predicted"/>